<dbReference type="Proteomes" id="UP001157502">
    <property type="component" value="Chromosome 5"/>
</dbReference>
<evidence type="ECO:0000313" key="1">
    <source>
        <dbReference type="EMBL" id="KAJ8012335.1"/>
    </source>
</evidence>
<accession>A0ACC2H9L7</accession>
<gene>
    <name evidence="1" type="ORF">DPEC_G00067590</name>
</gene>
<protein>
    <submittedName>
        <fullName evidence="1">Uncharacterized protein</fullName>
    </submittedName>
</protein>
<sequence length="67" mass="7293">MKQQRPLHSRLTVFRSLGLRVSHGQQQSTGEEDEEALALCQAVMSLSETWALITGKSEGGSIHLNSG</sequence>
<name>A0ACC2H9L7_DALPE</name>
<comment type="caution">
    <text evidence="1">The sequence shown here is derived from an EMBL/GenBank/DDBJ whole genome shotgun (WGS) entry which is preliminary data.</text>
</comment>
<evidence type="ECO:0000313" key="2">
    <source>
        <dbReference type="Proteomes" id="UP001157502"/>
    </source>
</evidence>
<organism evidence="1 2">
    <name type="scientific">Dallia pectoralis</name>
    <name type="common">Alaska blackfish</name>
    <dbReference type="NCBI Taxonomy" id="75939"/>
    <lineage>
        <taxon>Eukaryota</taxon>
        <taxon>Metazoa</taxon>
        <taxon>Chordata</taxon>
        <taxon>Craniata</taxon>
        <taxon>Vertebrata</taxon>
        <taxon>Euteleostomi</taxon>
        <taxon>Actinopterygii</taxon>
        <taxon>Neopterygii</taxon>
        <taxon>Teleostei</taxon>
        <taxon>Protacanthopterygii</taxon>
        <taxon>Esociformes</taxon>
        <taxon>Umbridae</taxon>
        <taxon>Dallia</taxon>
    </lineage>
</organism>
<proteinExistence type="predicted"/>
<reference evidence="1" key="1">
    <citation type="submission" date="2021-05" db="EMBL/GenBank/DDBJ databases">
        <authorList>
            <person name="Pan Q."/>
            <person name="Jouanno E."/>
            <person name="Zahm M."/>
            <person name="Klopp C."/>
            <person name="Cabau C."/>
            <person name="Louis A."/>
            <person name="Berthelot C."/>
            <person name="Parey E."/>
            <person name="Roest Crollius H."/>
            <person name="Montfort J."/>
            <person name="Robinson-Rechavi M."/>
            <person name="Bouchez O."/>
            <person name="Lampietro C."/>
            <person name="Lopez Roques C."/>
            <person name="Donnadieu C."/>
            <person name="Postlethwait J."/>
            <person name="Bobe J."/>
            <person name="Dillon D."/>
            <person name="Chandos A."/>
            <person name="von Hippel F."/>
            <person name="Guiguen Y."/>
        </authorList>
    </citation>
    <scope>NUCLEOTIDE SEQUENCE</scope>
    <source>
        <strain evidence="1">YG-Jan2019</strain>
    </source>
</reference>
<keyword evidence="2" id="KW-1185">Reference proteome</keyword>
<dbReference type="EMBL" id="CM055732">
    <property type="protein sequence ID" value="KAJ8012335.1"/>
    <property type="molecule type" value="Genomic_DNA"/>
</dbReference>